<keyword evidence="4" id="KW-1185">Reference proteome</keyword>
<evidence type="ECO:0000313" key="3">
    <source>
        <dbReference type="EMBL" id="WOH39483.1"/>
    </source>
</evidence>
<dbReference type="RefSeq" id="WP_348398249.1">
    <property type="nucleotide sequence ID" value="NZ_CP136600.1"/>
</dbReference>
<protein>
    <submittedName>
        <fullName evidence="3">Ig domain-containing protein</fullName>
    </submittedName>
</protein>
<dbReference type="Gene3D" id="2.60.40.10">
    <property type="entry name" value="Immunoglobulins"/>
    <property type="match status" value="3"/>
</dbReference>
<dbReference type="SMART" id="SM00736">
    <property type="entry name" value="CADG"/>
    <property type="match status" value="2"/>
</dbReference>
<name>A0ABZ0GUK1_9GAMM</name>
<feature type="domain" description="Dystroglycan-type cadherin-like" evidence="2">
    <location>
        <begin position="810"/>
        <end position="914"/>
    </location>
</feature>
<dbReference type="EMBL" id="CP136600">
    <property type="protein sequence ID" value="WOH39483.1"/>
    <property type="molecule type" value="Genomic_DNA"/>
</dbReference>
<dbReference type="InterPro" id="IPR006644">
    <property type="entry name" value="Cadg"/>
</dbReference>
<dbReference type="Pfam" id="PF05345">
    <property type="entry name" value="He_PIG"/>
    <property type="match status" value="1"/>
</dbReference>
<dbReference type="InterPro" id="IPR013783">
    <property type="entry name" value="Ig-like_fold"/>
</dbReference>
<feature type="domain" description="Dystroglycan-type cadherin-like" evidence="2">
    <location>
        <begin position="720"/>
        <end position="808"/>
    </location>
</feature>
<dbReference type="InterPro" id="IPR015919">
    <property type="entry name" value="Cadherin-like_sf"/>
</dbReference>
<dbReference type="Pfam" id="PF17963">
    <property type="entry name" value="Big_9"/>
    <property type="match status" value="1"/>
</dbReference>
<gene>
    <name evidence="3" type="ORF">RI844_09710</name>
</gene>
<reference evidence="3 4" key="1">
    <citation type="submission" date="2023-09" db="EMBL/GenBank/DDBJ databases">
        <authorList>
            <person name="Qi X."/>
        </authorList>
    </citation>
    <scope>NUCLEOTIDE SEQUENCE [LARGE SCALE GENOMIC DNA]</scope>
    <source>
        <strain evidence="3 4">S1-1</strain>
    </source>
</reference>
<feature type="signal peptide" evidence="1">
    <location>
        <begin position="1"/>
        <end position="24"/>
    </location>
</feature>
<feature type="chain" id="PRO_5046409270" evidence="1">
    <location>
        <begin position="25"/>
        <end position="939"/>
    </location>
</feature>
<evidence type="ECO:0000313" key="4">
    <source>
        <dbReference type="Proteomes" id="UP001301442"/>
    </source>
</evidence>
<evidence type="ECO:0000256" key="1">
    <source>
        <dbReference type="SAM" id="SignalP"/>
    </source>
</evidence>
<evidence type="ECO:0000259" key="2">
    <source>
        <dbReference type="SMART" id="SM00736"/>
    </source>
</evidence>
<organism evidence="3 4">
    <name type="scientific">Thalassotalea fonticola</name>
    <dbReference type="NCBI Taxonomy" id="3065649"/>
    <lineage>
        <taxon>Bacteria</taxon>
        <taxon>Pseudomonadati</taxon>
        <taxon>Pseudomonadota</taxon>
        <taxon>Gammaproteobacteria</taxon>
        <taxon>Alteromonadales</taxon>
        <taxon>Colwelliaceae</taxon>
        <taxon>Thalassotalea</taxon>
    </lineage>
</organism>
<accession>A0ABZ0GUK1</accession>
<sequence length="939" mass="97080">MKTQHYKSLVAAAILASFTQVALADTIGPLEAAQDTWTNGSNAGSGSNYGTTTTFRIDTGKMRAFVEFDVTIPDGHIIETATLTLTAQGIKAGTYEIANTIPDTFIAAITGVPWNETTLTDLNDDDLLAAAGPTITSLTDIVVGTPVDFDVTSGITGNGLHTFLVNIAHADARAVKYHSSDAGDEALRPKLTIVTKDAGPADEEAPVFDDIPTIAIDATGTLTELSSLVNVTANDNVDGVINATITAVDGDTEASTNVISGEHIITMTATDTSDNSASKDVTVHIKPMILSLAADQQVASGSVIPVSVELSGPAVTYPVNVYYSLIGDAATPASDTLVFNDANPQTIDVNILADAAGASSATLTIDSADNAQLPEDASVMLTVISGNVAPDVELTFSQDGKVLSTIDSTSSQIVSYIDANAGLVTVTATVTDLNEDANTVAFSGSDSAFNASGNTLEIDPVLLMGAYSLTVDATETDTDPALSGSLEVEFVVAAELPELSADLDTDKDTIADSEEGYIDSDGDGIVDYLDDEPDTTLLPVADDKYALQVTEGQLSVGSIGRAANGLLTDSALISSAALTEFAVDINGLPVSNTVDDGYAAIAGAEMINFRVSGLDDGGVATVVYKLADEVVITDKTEYRKYTPSKGWQPFESDFDNSISSAPKDIEGNCPAPLSEAYEDNLTAGNCIQLSILDGGDYDADGETNGEVEDPGLLAEFNNSPAFASIALAQFNAGESFSLSLADLVSDADGDELTISIVSGPGWLSINEDNELNGTPSNDSATDALVLGVTDTKGASAQVSLAIAINKAPVFANSTIVLAPASRNVEYSASISDQVTDADGDSFTFAKVNGPHWLKLSADGKLSGTPLKADVTTPLSTDITSQNEPINVTITATDANGAVSTATLEVTVEDSDVRANDAGSFSAALFAMLGLVSLRRRKQK</sequence>
<keyword evidence="1" id="KW-0732">Signal</keyword>
<dbReference type="Proteomes" id="UP001301442">
    <property type="component" value="Chromosome"/>
</dbReference>
<dbReference type="SUPFAM" id="SSF49313">
    <property type="entry name" value="Cadherin-like"/>
    <property type="match status" value="2"/>
</dbReference>
<proteinExistence type="predicted"/>